<dbReference type="InterPro" id="IPR012292">
    <property type="entry name" value="Globin/Proto"/>
</dbReference>
<dbReference type="AlphaFoldDB" id="A0AA88HTN5"/>
<comment type="subunit">
    <text evidence="1">Monomer.</text>
</comment>
<feature type="coiled-coil region" evidence="8">
    <location>
        <begin position="42"/>
        <end position="69"/>
    </location>
</feature>
<dbReference type="PRINTS" id="PR01906">
    <property type="entry name" value="FISHGLOBIN"/>
</dbReference>
<dbReference type="Proteomes" id="UP001187531">
    <property type="component" value="Unassembled WGS sequence"/>
</dbReference>
<comment type="caution">
    <text evidence="10">The sequence shown here is derived from an EMBL/GenBank/DDBJ whole genome shotgun (WGS) entry which is preliminary data.</text>
</comment>
<reference evidence="10" key="1">
    <citation type="submission" date="2023-07" db="EMBL/GenBank/DDBJ databases">
        <title>Chromosome-level genome assembly of Artemia franciscana.</title>
        <authorList>
            <person name="Jo E."/>
        </authorList>
    </citation>
    <scope>NUCLEOTIDE SEQUENCE</scope>
    <source>
        <tissue evidence="10">Whole body</tissue>
    </source>
</reference>
<dbReference type="GO" id="GO:0016491">
    <property type="term" value="F:oxidoreductase activity"/>
    <property type="evidence" value="ECO:0007669"/>
    <property type="project" value="UniProtKB-ARBA"/>
</dbReference>
<proteinExistence type="inferred from homology"/>
<keyword evidence="8" id="KW-0175">Coiled coil</keyword>
<evidence type="ECO:0000256" key="1">
    <source>
        <dbReference type="ARBA" id="ARBA00011245"/>
    </source>
</evidence>
<evidence type="ECO:0000256" key="8">
    <source>
        <dbReference type="SAM" id="Coils"/>
    </source>
</evidence>
<dbReference type="PANTHER" id="PTHR47217:SF1">
    <property type="entry name" value="GLOBIN-LIKE PROTEIN"/>
    <property type="match status" value="1"/>
</dbReference>
<keyword evidence="6" id="KW-0408">Iron</keyword>
<dbReference type="PANTHER" id="PTHR47217">
    <property type="entry name" value="GLOBIN-LIKE PROTEIN"/>
    <property type="match status" value="1"/>
</dbReference>
<dbReference type="Gene3D" id="1.10.490.10">
    <property type="entry name" value="Globins"/>
    <property type="match status" value="1"/>
</dbReference>
<feature type="domain" description="Globin" evidence="9">
    <location>
        <begin position="80"/>
        <end position="227"/>
    </location>
</feature>
<evidence type="ECO:0000256" key="5">
    <source>
        <dbReference type="ARBA" id="ARBA00022723"/>
    </source>
</evidence>
<keyword evidence="2 7" id="KW-0813">Transport</keyword>
<dbReference type="CDD" id="cd01040">
    <property type="entry name" value="Mb-like"/>
    <property type="match status" value="1"/>
</dbReference>
<evidence type="ECO:0000256" key="6">
    <source>
        <dbReference type="ARBA" id="ARBA00023004"/>
    </source>
</evidence>
<feature type="non-terminal residue" evidence="10">
    <location>
        <position position="296"/>
    </location>
</feature>
<keyword evidence="3 7" id="KW-0349">Heme</keyword>
<evidence type="ECO:0000313" key="10">
    <source>
        <dbReference type="EMBL" id="KAK2716918.1"/>
    </source>
</evidence>
<accession>A0AA88HTN5</accession>
<evidence type="ECO:0000256" key="3">
    <source>
        <dbReference type="ARBA" id="ARBA00022617"/>
    </source>
</evidence>
<evidence type="ECO:0000256" key="4">
    <source>
        <dbReference type="ARBA" id="ARBA00022621"/>
    </source>
</evidence>
<dbReference type="GO" id="GO:0019825">
    <property type="term" value="F:oxygen binding"/>
    <property type="evidence" value="ECO:0007669"/>
    <property type="project" value="InterPro"/>
</dbReference>
<dbReference type="InterPro" id="IPR000971">
    <property type="entry name" value="Globin"/>
</dbReference>
<dbReference type="SUPFAM" id="SSF46458">
    <property type="entry name" value="Globin-like"/>
    <property type="match status" value="2"/>
</dbReference>
<evidence type="ECO:0000313" key="11">
    <source>
        <dbReference type="Proteomes" id="UP001187531"/>
    </source>
</evidence>
<evidence type="ECO:0000256" key="7">
    <source>
        <dbReference type="RuleBase" id="RU000356"/>
    </source>
</evidence>
<dbReference type="GO" id="GO:0005506">
    <property type="term" value="F:iron ion binding"/>
    <property type="evidence" value="ECO:0007669"/>
    <property type="project" value="InterPro"/>
</dbReference>
<keyword evidence="4 7" id="KW-0561">Oxygen transport</keyword>
<dbReference type="GO" id="GO:0005344">
    <property type="term" value="F:oxygen carrier activity"/>
    <property type="evidence" value="ECO:0007669"/>
    <property type="project" value="UniProtKB-KW"/>
</dbReference>
<dbReference type="InterPro" id="IPR044399">
    <property type="entry name" value="Mb-like_M"/>
</dbReference>
<evidence type="ECO:0000256" key="2">
    <source>
        <dbReference type="ARBA" id="ARBA00022448"/>
    </source>
</evidence>
<name>A0AA88HTN5_ARTSF</name>
<keyword evidence="5" id="KW-0479">Metal-binding</keyword>
<dbReference type="Pfam" id="PF00042">
    <property type="entry name" value="Globin"/>
    <property type="match status" value="1"/>
</dbReference>
<gene>
    <name evidence="10" type="ORF">QYM36_007161</name>
</gene>
<keyword evidence="11" id="KW-1185">Reference proteome</keyword>
<dbReference type="PROSITE" id="PS01033">
    <property type="entry name" value="GLOBIN"/>
    <property type="match status" value="1"/>
</dbReference>
<dbReference type="GO" id="GO:0020037">
    <property type="term" value="F:heme binding"/>
    <property type="evidence" value="ECO:0007669"/>
    <property type="project" value="InterPro"/>
</dbReference>
<evidence type="ECO:0000259" key="9">
    <source>
        <dbReference type="PROSITE" id="PS01033"/>
    </source>
</evidence>
<dbReference type="InterPro" id="IPR009050">
    <property type="entry name" value="Globin-like_sf"/>
</dbReference>
<organism evidence="10 11">
    <name type="scientific">Artemia franciscana</name>
    <name type="common">Brine shrimp</name>
    <name type="synonym">Artemia sanfranciscana</name>
    <dbReference type="NCBI Taxonomy" id="6661"/>
    <lineage>
        <taxon>Eukaryota</taxon>
        <taxon>Metazoa</taxon>
        <taxon>Ecdysozoa</taxon>
        <taxon>Arthropoda</taxon>
        <taxon>Crustacea</taxon>
        <taxon>Branchiopoda</taxon>
        <taxon>Anostraca</taxon>
        <taxon>Artemiidae</taxon>
        <taxon>Artemia</taxon>
    </lineage>
</organism>
<dbReference type="EMBL" id="JAVRJZ010000011">
    <property type="protein sequence ID" value="KAK2716918.1"/>
    <property type="molecule type" value="Genomic_DNA"/>
</dbReference>
<comment type="similarity">
    <text evidence="7">Belongs to the globin family.</text>
</comment>
<protein>
    <recommendedName>
        <fullName evidence="9">Globin domain-containing protein</fullName>
    </recommendedName>
</protein>
<dbReference type="InterPro" id="IPR013314">
    <property type="entry name" value="Globin_lamprey/hagfish"/>
</dbReference>
<sequence length="296" mass="34203">MAFCNCFTSCDTENFMFSKRKKTILRAAIPYLAQISTLTVQILKQIDRIVELEEDIMKLRCELSQVITANNMEEPCHVTGLTLTEKSAIKKSWEIVMENKAQHGVALFKAFFMAHPEYQQYFKAFNKVSLEDLEKSPFLKAHATSVMSAINEVVCNLDEVEILGILLEKIGFSHARREIRRIHFENLAKVVVAYLIQALGSHLTEEGADAWRKALCVMIDIIEKGSTSERWFFLRHPEEKDCFEIEHGFNEKEVKRVECSLDDILRDLEDRNSIDSMLEVLARHHKTRGINRDSFE</sequence>